<feature type="signal peptide" evidence="3">
    <location>
        <begin position="1"/>
        <end position="20"/>
    </location>
</feature>
<comment type="subcellular location">
    <subcellularLocation>
        <location evidence="1">Cytoplasm</location>
    </subcellularLocation>
</comment>
<dbReference type="Proteomes" id="UP000292781">
    <property type="component" value="Unassembled WGS sequence"/>
</dbReference>
<organism evidence="4 5">
    <name type="scientific">Siculibacillus lacustris</name>
    <dbReference type="NCBI Taxonomy" id="1549641"/>
    <lineage>
        <taxon>Bacteria</taxon>
        <taxon>Pseudomonadati</taxon>
        <taxon>Pseudomonadota</taxon>
        <taxon>Alphaproteobacteria</taxon>
        <taxon>Hyphomicrobiales</taxon>
        <taxon>Ancalomicrobiaceae</taxon>
        <taxon>Siculibacillus</taxon>
    </lineage>
</organism>
<comment type="subunit">
    <text evidence="1">Homodimer.</text>
</comment>
<feature type="chain" id="PRO_5021016513" description="Probable acyltransferase" evidence="3">
    <location>
        <begin position="21"/>
        <end position="394"/>
    </location>
</feature>
<dbReference type="InterPro" id="IPR008220">
    <property type="entry name" value="HAT_MetX-like"/>
</dbReference>
<gene>
    <name evidence="4" type="ORF">EYW49_04565</name>
</gene>
<dbReference type="Gene3D" id="3.40.50.1820">
    <property type="entry name" value="alpha/beta hydrolase"/>
    <property type="match status" value="1"/>
</dbReference>
<comment type="caution">
    <text evidence="4">The sequence shown here is derived from an EMBL/GenBank/DDBJ whole genome shotgun (WGS) entry which is preliminary data.</text>
</comment>
<protein>
    <recommendedName>
        <fullName evidence="1">Probable acyltransferase</fullName>
        <ecNumber evidence="1">2.3.1.-</ecNumber>
    </recommendedName>
</protein>
<dbReference type="RefSeq" id="WP_131306649.1">
    <property type="nucleotide sequence ID" value="NZ_SJFN01000004.1"/>
</dbReference>
<feature type="active site" description="Nucleophile" evidence="2">
    <location>
        <position position="177"/>
    </location>
</feature>
<feature type="active site" evidence="2">
    <location>
        <position position="374"/>
    </location>
</feature>
<dbReference type="HAMAP" id="MF_00296">
    <property type="entry name" value="MetX_acyltransf"/>
    <property type="match status" value="1"/>
</dbReference>
<keyword evidence="1 4" id="KW-0808">Transferase</keyword>
<comment type="caution">
    <text evidence="1">Lacks conserved residue(s) required for the propagation of feature annotation.</text>
</comment>
<keyword evidence="1" id="KW-0963">Cytoplasm</keyword>
<comment type="similarity">
    <text evidence="1">Belongs to the AB hydrolase superfamily. MetX family.</text>
</comment>
<dbReference type="PANTHER" id="PTHR32268">
    <property type="entry name" value="HOMOSERINE O-ACETYLTRANSFERASE"/>
    <property type="match status" value="1"/>
</dbReference>
<dbReference type="InterPro" id="IPR029058">
    <property type="entry name" value="AB_hydrolase_fold"/>
</dbReference>
<evidence type="ECO:0000256" key="2">
    <source>
        <dbReference type="PIRSR" id="PIRSR000443-1"/>
    </source>
</evidence>
<dbReference type="NCBIfam" id="NF005262">
    <property type="entry name" value="PRK06765.1"/>
    <property type="match status" value="1"/>
</dbReference>
<dbReference type="AlphaFoldDB" id="A0A4Q9VW03"/>
<accession>A0A4Q9VW03</accession>
<reference evidence="4 5" key="1">
    <citation type="submission" date="2019-02" db="EMBL/GenBank/DDBJ databases">
        <title>Siculibacillus lacustris gen. nov., sp. nov., a new rosette-forming bacterium isolated from a freshwater crater lake (Lake St. Ana, Romania).</title>
        <authorList>
            <person name="Felfoldi T."/>
            <person name="Marton Z."/>
            <person name="Szabo A."/>
            <person name="Mentes A."/>
            <person name="Boka K."/>
            <person name="Marialigeti K."/>
            <person name="Mathe I."/>
            <person name="Koncz M."/>
            <person name="Schumann P."/>
            <person name="Toth E."/>
        </authorList>
    </citation>
    <scope>NUCLEOTIDE SEQUENCE [LARGE SCALE GENOMIC DNA]</scope>
    <source>
        <strain evidence="4 5">SA-279</strain>
    </source>
</reference>
<dbReference type="GO" id="GO:0009092">
    <property type="term" value="P:homoserine metabolic process"/>
    <property type="evidence" value="ECO:0007669"/>
    <property type="project" value="TreeGrafter"/>
</dbReference>
<feature type="active site" evidence="1 2">
    <location>
        <position position="341"/>
    </location>
</feature>
<name>A0A4Q9VW03_9HYPH</name>
<proteinExistence type="inferred from homology"/>
<dbReference type="EC" id="2.3.1.-" evidence="1"/>
<evidence type="ECO:0000256" key="3">
    <source>
        <dbReference type="SAM" id="SignalP"/>
    </source>
</evidence>
<dbReference type="GO" id="GO:0004414">
    <property type="term" value="F:homoserine O-acetyltransferase activity"/>
    <property type="evidence" value="ECO:0007669"/>
    <property type="project" value="TreeGrafter"/>
</dbReference>
<dbReference type="SUPFAM" id="SSF53474">
    <property type="entry name" value="alpha/beta-Hydrolases"/>
    <property type="match status" value="1"/>
</dbReference>
<keyword evidence="3" id="KW-0732">Signal</keyword>
<keyword evidence="5" id="KW-1185">Reference proteome</keyword>
<dbReference type="EMBL" id="SJFN01000004">
    <property type="protein sequence ID" value="TBW40457.1"/>
    <property type="molecule type" value="Genomic_DNA"/>
</dbReference>
<dbReference type="PANTHER" id="PTHR32268:SF11">
    <property type="entry name" value="HOMOSERINE O-ACETYLTRANSFERASE"/>
    <property type="match status" value="1"/>
</dbReference>
<dbReference type="Gene3D" id="1.10.1740.110">
    <property type="match status" value="1"/>
</dbReference>
<evidence type="ECO:0000256" key="1">
    <source>
        <dbReference type="HAMAP-Rule" id="MF_00296"/>
    </source>
</evidence>
<dbReference type="GO" id="GO:0009086">
    <property type="term" value="P:methionine biosynthetic process"/>
    <property type="evidence" value="ECO:0007669"/>
    <property type="project" value="TreeGrafter"/>
</dbReference>
<keyword evidence="1" id="KW-0028">Amino-acid biosynthesis</keyword>
<sequence>MQLFAKFAAAALILAATAGAAWSDDLIVEKKTFVLPTYTTAAGAIIKDVRVGWEAYGTLNADKSNAILVNHFFSGTSHAAGKYAADDKFPGYWDAIIGPGKAIDTDKYYVIASDTLVNLNTGSPKTVTTGPATIDPDTGKPYGLRFPVVSIADFVRVEKALVESLGIKKLHAVTGASMGALQTYEWAAANPGMVDRIIPVIGAAEADAFLIAWLDLWADPIRVDPNWAGGDYYGKEPPLAGLAASLKIVSQQASHWEITDEQNGRQWADPARDPAKAIGNEFRVVAALGAGGTARAKVSDANHLLYLVKANQLYAPGGAATLDEAAAKIKAPTLVIYQPKDLVFPGPAVEATIAALKKAGTPVETFQLQGKRGHLDGVVSMTQAADTIRAFLAK</sequence>
<dbReference type="OrthoDB" id="9800754at2"/>
<keyword evidence="1 4" id="KW-0012">Acyltransferase</keyword>
<dbReference type="GO" id="GO:0005737">
    <property type="term" value="C:cytoplasm"/>
    <property type="evidence" value="ECO:0007669"/>
    <property type="project" value="UniProtKB-SubCell"/>
</dbReference>
<evidence type="ECO:0000313" key="5">
    <source>
        <dbReference type="Proteomes" id="UP000292781"/>
    </source>
</evidence>
<evidence type="ECO:0000313" key="4">
    <source>
        <dbReference type="EMBL" id="TBW40457.1"/>
    </source>
</evidence>
<dbReference type="PIRSF" id="PIRSF000443">
    <property type="entry name" value="Homoser_Ac_trans"/>
    <property type="match status" value="1"/>
</dbReference>